<evidence type="ECO:0000256" key="1">
    <source>
        <dbReference type="SAM" id="MobiDB-lite"/>
    </source>
</evidence>
<sequence>MVAPPPLVFSLAIPSLQPPIGDGFWSKSTYLIDDRHGGVDGSGRAAVFGGADGGGDGVWSKSALFSGQNRNNRHHRGEGLKATVFGGADGGDENGGGDKSGGDGMPEVEGDGGGGIRRSQRWLKEHQG</sequence>
<dbReference type="Proteomes" id="UP000326396">
    <property type="component" value="Linkage Group LG11"/>
</dbReference>
<feature type="compositionally biased region" description="Gly residues" evidence="1">
    <location>
        <begin position="87"/>
        <end position="104"/>
    </location>
</feature>
<name>A0A5N6PT55_9ASTR</name>
<gene>
    <name evidence="2" type="ORF">E3N88_07251</name>
</gene>
<evidence type="ECO:0000313" key="2">
    <source>
        <dbReference type="EMBL" id="KAD6796355.1"/>
    </source>
</evidence>
<accession>A0A5N6PT55</accession>
<proteinExistence type="predicted"/>
<evidence type="ECO:0000313" key="3">
    <source>
        <dbReference type="Proteomes" id="UP000326396"/>
    </source>
</evidence>
<dbReference type="AlphaFoldDB" id="A0A5N6PT55"/>
<dbReference type="EMBL" id="SZYD01000003">
    <property type="protein sequence ID" value="KAD6796355.1"/>
    <property type="molecule type" value="Genomic_DNA"/>
</dbReference>
<reference evidence="2 3" key="1">
    <citation type="submission" date="2019-05" db="EMBL/GenBank/DDBJ databases">
        <title>Mikania micrantha, genome provides insights into the molecular mechanism of rapid growth.</title>
        <authorList>
            <person name="Liu B."/>
        </authorList>
    </citation>
    <scope>NUCLEOTIDE SEQUENCE [LARGE SCALE GENOMIC DNA]</scope>
    <source>
        <strain evidence="2">NLD-2019</strain>
        <tissue evidence="2">Leaf</tissue>
    </source>
</reference>
<feature type="region of interest" description="Disordered" evidence="1">
    <location>
        <begin position="69"/>
        <end position="128"/>
    </location>
</feature>
<organism evidence="2 3">
    <name type="scientific">Mikania micrantha</name>
    <name type="common">bitter vine</name>
    <dbReference type="NCBI Taxonomy" id="192012"/>
    <lineage>
        <taxon>Eukaryota</taxon>
        <taxon>Viridiplantae</taxon>
        <taxon>Streptophyta</taxon>
        <taxon>Embryophyta</taxon>
        <taxon>Tracheophyta</taxon>
        <taxon>Spermatophyta</taxon>
        <taxon>Magnoliopsida</taxon>
        <taxon>eudicotyledons</taxon>
        <taxon>Gunneridae</taxon>
        <taxon>Pentapetalae</taxon>
        <taxon>asterids</taxon>
        <taxon>campanulids</taxon>
        <taxon>Asterales</taxon>
        <taxon>Asteraceae</taxon>
        <taxon>Asteroideae</taxon>
        <taxon>Heliantheae alliance</taxon>
        <taxon>Eupatorieae</taxon>
        <taxon>Mikania</taxon>
    </lineage>
</organism>
<comment type="caution">
    <text evidence="2">The sequence shown here is derived from an EMBL/GenBank/DDBJ whole genome shotgun (WGS) entry which is preliminary data.</text>
</comment>
<protein>
    <submittedName>
        <fullName evidence="2">Uncharacterized protein</fullName>
    </submittedName>
</protein>
<keyword evidence="3" id="KW-1185">Reference proteome</keyword>